<dbReference type="RefSeq" id="WP_111513786.1">
    <property type="nucleotide sequence ID" value="NZ_QFYR01000001.1"/>
</dbReference>
<protein>
    <submittedName>
        <fullName evidence="2">DUF4440 domain-containing protein</fullName>
    </submittedName>
</protein>
<name>A0A328AUV4_9CAUL</name>
<dbReference type="InterPro" id="IPR032710">
    <property type="entry name" value="NTF2-like_dom_sf"/>
</dbReference>
<dbReference type="EMBL" id="QFYR01000001">
    <property type="protein sequence ID" value="RAK57334.1"/>
    <property type="molecule type" value="Genomic_DNA"/>
</dbReference>
<proteinExistence type="predicted"/>
<dbReference type="AlphaFoldDB" id="A0A328AUV4"/>
<feature type="chain" id="PRO_5016337339" evidence="1">
    <location>
        <begin position="21"/>
        <end position="293"/>
    </location>
</feature>
<keyword evidence="3" id="KW-1185">Reference proteome</keyword>
<gene>
    <name evidence="2" type="ORF">DJ018_05155</name>
</gene>
<dbReference type="SUPFAM" id="SSF54427">
    <property type="entry name" value="NTF2-like"/>
    <property type="match status" value="1"/>
</dbReference>
<accession>A0A328AUV4</accession>
<dbReference type="Gene3D" id="3.10.450.50">
    <property type="match status" value="2"/>
</dbReference>
<dbReference type="Proteomes" id="UP000249725">
    <property type="component" value="Unassembled WGS sequence"/>
</dbReference>
<dbReference type="OrthoDB" id="7201546at2"/>
<reference evidence="3" key="1">
    <citation type="submission" date="2018-05" db="EMBL/GenBank/DDBJ databases">
        <authorList>
            <person name="Li X."/>
        </authorList>
    </citation>
    <scope>NUCLEOTIDE SEQUENCE [LARGE SCALE GENOMIC DNA]</scope>
    <source>
        <strain evidence="3">YIM 73061</strain>
    </source>
</reference>
<sequence>MRWFSALALAALALPLSADAADPAPVIAAERAFAARAAEVGVAQSFVDFMTRDALMFAPGPVKAYDLYAPRLPGKGPKDGAPLLAWWPAFAGIARSDELGFTTGPVESGGKRALHYFTVWKKQPDGSWKWIYDGGVPNDASASPGPDAPVRALGPSDARPLAPAAAFAQVQAAEATLAEHARMDASAAYLAVLAEDGRIQASPLPPAEGLAAFRRELAARAAQIRFTARGGEASQAGDLAWTWGDAAWLQAGEARQGHYVRIWQRRPAGWRLAYDQILEVKPPPPRPQSQPQG</sequence>
<evidence type="ECO:0000313" key="2">
    <source>
        <dbReference type="EMBL" id="RAK57334.1"/>
    </source>
</evidence>
<comment type="caution">
    <text evidence="2">The sequence shown here is derived from an EMBL/GenBank/DDBJ whole genome shotgun (WGS) entry which is preliminary data.</text>
</comment>
<evidence type="ECO:0000313" key="3">
    <source>
        <dbReference type="Proteomes" id="UP000249725"/>
    </source>
</evidence>
<evidence type="ECO:0000256" key="1">
    <source>
        <dbReference type="SAM" id="SignalP"/>
    </source>
</evidence>
<feature type="signal peptide" evidence="1">
    <location>
        <begin position="1"/>
        <end position="20"/>
    </location>
</feature>
<organism evidence="2 3">
    <name type="scientific">Phenylobacterium deserti</name>
    <dbReference type="NCBI Taxonomy" id="1914756"/>
    <lineage>
        <taxon>Bacteria</taxon>
        <taxon>Pseudomonadati</taxon>
        <taxon>Pseudomonadota</taxon>
        <taxon>Alphaproteobacteria</taxon>
        <taxon>Caulobacterales</taxon>
        <taxon>Caulobacteraceae</taxon>
        <taxon>Phenylobacterium</taxon>
    </lineage>
</organism>
<keyword evidence="1" id="KW-0732">Signal</keyword>